<organism evidence="1">
    <name type="scientific">Brassica napus</name>
    <name type="common">Rape</name>
    <dbReference type="NCBI Taxonomy" id="3708"/>
    <lineage>
        <taxon>Eukaryota</taxon>
        <taxon>Viridiplantae</taxon>
        <taxon>Streptophyta</taxon>
        <taxon>Embryophyta</taxon>
        <taxon>Tracheophyta</taxon>
        <taxon>Spermatophyta</taxon>
        <taxon>Magnoliopsida</taxon>
        <taxon>eudicotyledons</taxon>
        <taxon>Gunneridae</taxon>
        <taxon>Pentapetalae</taxon>
        <taxon>rosids</taxon>
        <taxon>malvids</taxon>
        <taxon>Brassicales</taxon>
        <taxon>Brassicaceae</taxon>
        <taxon>Brassiceae</taxon>
        <taxon>Brassica</taxon>
    </lineage>
</organism>
<dbReference type="SMR" id="A0A816QLE5"/>
<name>A0A816QLE5_BRANA</name>
<protein>
    <submittedName>
        <fullName evidence="1">(rape) hypothetical protein</fullName>
    </submittedName>
</protein>
<dbReference type="EMBL" id="HG994370">
    <property type="protein sequence ID" value="CAF2062544.1"/>
    <property type="molecule type" value="Genomic_DNA"/>
</dbReference>
<evidence type="ECO:0000313" key="1">
    <source>
        <dbReference type="EMBL" id="CAF2062544.1"/>
    </source>
</evidence>
<dbReference type="AlphaFoldDB" id="A0A816QLE5"/>
<accession>A0A816QLE5</accession>
<gene>
    <name evidence="1" type="ORF">DARMORV10_C06P39250.1</name>
</gene>
<reference evidence="1" key="1">
    <citation type="submission" date="2021-01" db="EMBL/GenBank/DDBJ databases">
        <authorList>
            <consortium name="Genoscope - CEA"/>
            <person name="William W."/>
        </authorList>
    </citation>
    <scope>NUCLEOTIDE SEQUENCE</scope>
</reference>
<dbReference type="Proteomes" id="UP001295469">
    <property type="component" value="Chromosome C06"/>
</dbReference>
<sequence length="93" mass="10449">MTINLHYHLGRLSQKPWNRAYVTGDGEHVRQLIQASHLLARARATTKKSQSQSLAKTALTEADDEIAISPDDAAGHIVRRHLICDMRLYDTLS</sequence>
<proteinExistence type="predicted"/>